<dbReference type="OrthoDB" id="428734at2759"/>
<dbReference type="AlphaFoldDB" id="A0A1E7F6Z5"/>
<evidence type="ECO:0000313" key="3">
    <source>
        <dbReference type="Proteomes" id="UP000095751"/>
    </source>
</evidence>
<organism evidence="2 3">
    <name type="scientific">Fragilariopsis cylindrus CCMP1102</name>
    <dbReference type="NCBI Taxonomy" id="635003"/>
    <lineage>
        <taxon>Eukaryota</taxon>
        <taxon>Sar</taxon>
        <taxon>Stramenopiles</taxon>
        <taxon>Ochrophyta</taxon>
        <taxon>Bacillariophyta</taxon>
        <taxon>Bacillariophyceae</taxon>
        <taxon>Bacillariophycidae</taxon>
        <taxon>Bacillariales</taxon>
        <taxon>Bacillariaceae</taxon>
        <taxon>Fragilariopsis</taxon>
    </lineage>
</organism>
<dbReference type="PANTHER" id="PTHR12121">
    <property type="entry name" value="CARBON CATABOLITE REPRESSOR PROTEIN 4"/>
    <property type="match status" value="1"/>
</dbReference>
<dbReference type="KEGG" id="fcy:FRACYDRAFT_269964"/>
<proteinExistence type="predicted"/>
<protein>
    <recommendedName>
        <fullName evidence="4">Endonuclease/exonuclease/phosphatase domain-containing protein</fullName>
    </recommendedName>
</protein>
<dbReference type="PANTHER" id="PTHR12121:SF36">
    <property type="entry name" value="ENDONUCLEASE_EXONUCLEASE_PHOSPHATASE DOMAIN-CONTAINING PROTEIN"/>
    <property type="match status" value="1"/>
</dbReference>
<dbReference type="InterPro" id="IPR036691">
    <property type="entry name" value="Endo/exonu/phosph_ase_sf"/>
</dbReference>
<dbReference type="SUPFAM" id="SSF56219">
    <property type="entry name" value="DNase I-like"/>
    <property type="match status" value="1"/>
</dbReference>
<dbReference type="InParanoid" id="A0A1E7F6Z5"/>
<feature type="compositionally biased region" description="Polar residues" evidence="1">
    <location>
        <begin position="123"/>
        <end position="133"/>
    </location>
</feature>
<feature type="region of interest" description="Disordered" evidence="1">
    <location>
        <begin position="123"/>
        <end position="149"/>
    </location>
</feature>
<evidence type="ECO:0000256" key="1">
    <source>
        <dbReference type="SAM" id="MobiDB-lite"/>
    </source>
</evidence>
<dbReference type="Gene3D" id="3.60.10.10">
    <property type="entry name" value="Endonuclease/exonuclease/phosphatase"/>
    <property type="match status" value="1"/>
</dbReference>
<gene>
    <name evidence="2" type="ORF">FRACYDRAFT_269964</name>
</gene>
<sequence>MESRSRALIVTLEDKQQKDNNLYLCSVHLDADKSHDPKTRQKNQDQRQCQLKSLLKRINFQCKLDEQQIKESSVLIAGDFNMLRENPLHLSLMEGTLSPSAHVLLQDAYMEAERNKRPSIPVYQQHQQESSPGEETKIQQQQQQENDSHHQLNLAKTYKGGAILDYIWTSEKIKVLDTLLYHPRSSIMGMEKWPSAEHPSDHIPIGIDMEWNGIELS</sequence>
<name>A0A1E7F6Z5_9STRA</name>
<evidence type="ECO:0000313" key="2">
    <source>
        <dbReference type="EMBL" id="OEU13927.1"/>
    </source>
</evidence>
<evidence type="ECO:0008006" key="4">
    <source>
        <dbReference type="Google" id="ProtNLM"/>
    </source>
</evidence>
<reference evidence="2 3" key="1">
    <citation type="submission" date="2016-09" db="EMBL/GenBank/DDBJ databases">
        <title>Extensive genetic diversity and differential bi-allelic expression allows diatom success in the polar Southern Ocean.</title>
        <authorList>
            <consortium name="DOE Joint Genome Institute"/>
            <person name="Mock T."/>
            <person name="Otillar R.P."/>
            <person name="Strauss J."/>
            <person name="Dupont C."/>
            <person name="Frickenhaus S."/>
            <person name="Maumus F."/>
            <person name="Mcmullan M."/>
            <person name="Sanges R."/>
            <person name="Schmutz J."/>
            <person name="Toseland A."/>
            <person name="Valas R."/>
            <person name="Veluchamy A."/>
            <person name="Ward B.J."/>
            <person name="Allen A."/>
            <person name="Barry K."/>
            <person name="Falciatore A."/>
            <person name="Ferrante M."/>
            <person name="Fortunato A.E."/>
            <person name="Gloeckner G."/>
            <person name="Gruber A."/>
            <person name="Hipkin R."/>
            <person name="Janech M."/>
            <person name="Kroth P."/>
            <person name="Leese F."/>
            <person name="Lindquist E."/>
            <person name="Lyon B.R."/>
            <person name="Martin J."/>
            <person name="Mayer C."/>
            <person name="Parker M."/>
            <person name="Quesneville H."/>
            <person name="Raymond J."/>
            <person name="Uhlig C."/>
            <person name="Valentin K.U."/>
            <person name="Worden A.Z."/>
            <person name="Armbrust E.V."/>
            <person name="Bowler C."/>
            <person name="Green B."/>
            <person name="Moulton V."/>
            <person name="Van Oosterhout C."/>
            <person name="Grigoriev I."/>
        </authorList>
    </citation>
    <scope>NUCLEOTIDE SEQUENCE [LARGE SCALE GENOMIC DNA]</scope>
    <source>
        <strain evidence="2 3">CCMP1102</strain>
    </source>
</reference>
<dbReference type="Proteomes" id="UP000095751">
    <property type="component" value="Unassembled WGS sequence"/>
</dbReference>
<keyword evidence="3" id="KW-1185">Reference proteome</keyword>
<dbReference type="EMBL" id="KV784361">
    <property type="protein sequence ID" value="OEU13927.1"/>
    <property type="molecule type" value="Genomic_DNA"/>
</dbReference>
<dbReference type="InterPro" id="IPR050410">
    <property type="entry name" value="CCR4/nocturin_mRNA_transcr"/>
</dbReference>
<dbReference type="GO" id="GO:0000175">
    <property type="term" value="F:3'-5'-RNA exonuclease activity"/>
    <property type="evidence" value="ECO:0007669"/>
    <property type="project" value="TreeGrafter"/>
</dbReference>
<accession>A0A1E7F6Z5</accession>